<sequence>MKYHLRRLEDKLLVSSVSYESPLHELSSLTCELLSFDFHGEVIFDLFCVNGLSKNRFVSIFFDKEFNRKTKKPIKSKHLEDVQSDFYRRNESYVLASVMTPSMQNRFLSTSAR</sequence>
<protein>
    <submittedName>
        <fullName evidence="1">Uncharacterized protein</fullName>
    </submittedName>
</protein>
<proteinExistence type="predicted"/>
<dbReference type="Pfam" id="PF15933">
    <property type="entry name" value="RnlB_antitoxin"/>
    <property type="match status" value="1"/>
</dbReference>
<organism evidence="1 2">
    <name type="scientific">Photobacterium sanguinicancri</name>
    <dbReference type="NCBI Taxonomy" id="875932"/>
    <lineage>
        <taxon>Bacteria</taxon>
        <taxon>Pseudomonadati</taxon>
        <taxon>Pseudomonadota</taxon>
        <taxon>Gammaproteobacteria</taxon>
        <taxon>Vibrionales</taxon>
        <taxon>Vibrionaceae</taxon>
        <taxon>Photobacterium</taxon>
    </lineage>
</organism>
<evidence type="ECO:0000313" key="2">
    <source>
        <dbReference type="Proteomes" id="UP000215999"/>
    </source>
</evidence>
<dbReference type="InterPro" id="IPR031834">
    <property type="entry name" value="RnlB/LsoB_antitoxin"/>
</dbReference>
<gene>
    <name evidence="1" type="ORF">ASV53_18200</name>
</gene>
<accession>A0ABX4FUI9</accession>
<dbReference type="EMBL" id="NOIF01000149">
    <property type="protein sequence ID" value="OZS42488.1"/>
    <property type="molecule type" value="Genomic_DNA"/>
</dbReference>
<dbReference type="RefSeq" id="WP_094958131.1">
    <property type="nucleotide sequence ID" value="NZ_NOIF01000149.1"/>
</dbReference>
<comment type="caution">
    <text evidence="1">The sequence shown here is derived from an EMBL/GenBank/DDBJ whole genome shotgun (WGS) entry which is preliminary data.</text>
</comment>
<reference evidence="1 2" key="1">
    <citation type="journal article" date="2016" name="Antonie Van Leeuwenhoek">
        <title>Photobacterium sanguinicancri sp. nov. isolated from marine animals.</title>
        <authorList>
            <person name="Gomez-Gil B."/>
            <person name="Roque A."/>
            <person name="Rotllant G."/>
            <person name="Romalde J.L."/>
            <person name="Doce A."/>
            <person name="Eggermont M."/>
            <person name="Defoirdt T."/>
        </authorList>
    </citation>
    <scope>NUCLEOTIDE SEQUENCE [LARGE SCALE GENOMIC DNA]</scope>
    <source>
        <strain evidence="1 2">CAIM 1827</strain>
    </source>
</reference>
<keyword evidence="2" id="KW-1185">Reference proteome</keyword>
<name>A0ABX4FUI9_9GAMM</name>
<evidence type="ECO:0000313" key="1">
    <source>
        <dbReference type="EMBL" id="OZS42488.1"/>
    </source>
</evidence>
<dbReference type="Proteomes" id="UP000215999">
    <property type="component" value="Unassembled WGS sequence"/>
</dbReference>